<evidence type="ECO:0000259" key="3">
    <source>
        <dbReference type="Pfam" id="PF04509"/>
    </source>
</evidence>
<dbReference type="EMBL" id="FNEV01000001">
    <property type="protein sequence ID" value="SDJ01423.1"/>
    <property type="molecule type" value="Genomic_DNA"/>
</dbReference>
<dbReference type="AlphaFoldDB" id="A0A1G8QA33"/>
<evidence type="ECO:0000256" key="2">
    <source>
        <dbReference type="ARBA" id="ARBA00022801"/>
    </source>
</evidence>
<feature type="domain" description="CheC-like protein" evidence="3">
    <location>
        <begin position="8"/>
        <end position="43"/>
    </location>
</feature>
<dbReference type="InterPro" id="IPR028976">
    <property type="entry name" value="CheC-like_sf"/>
</dbReference>
<dbReference type="CDD" id="cd17909">
    <property type="entry name" value="CheC_ClassI"/>
    <property type="match status" value="1"/>
</dbReference>
<dbReference type="InterPro" id="IPR007597">
    <property type="entry name" value="CheC"/>
</dbReference>
<dbReference type="GO" id="GO:0016787">
    <property type="term" value="F:hydrolase activity"/>
    <property type="evidence" value="ECO:0007669"/>
    <property type="project" value="UniProtKB-KW"/>
</dbReference>
<sequence>MTAELGKFHLDVLKEIGNIGAGHGATALSSLLDRTIDMKVPEVRVAGFDEVTEMTGGAEEIVVTTYLRMTGDAPATMFFILPPDQADYFTSEMTGIRDGSFKEMNPGTMKVSAAQELGNILAGSYLSALSDFTKLDLEPSVPELAVDMFGAIVSSGLIEVSNVTDEVIIIETILVDPEKDEEINGYFLLLPDPGSYKTIFHALGVPVDED</sequence>
<name>A0A1G8QA33_9BACI</name>
<dbReference type="STRING" id="86666.SAMN04490247_0483"/>
<dbReference type="OrthoDB" id="9812187at2"/>
<dbReference type="PANTHER" id="PTHR43693:SF1">
    <property type="entry name" value="PROTEIN PHOSPHATASE CHEZ"/>
    <property type="match status" value="1"/>
</dbReference>
<dbReference type="RefSeq" id="WP_093191638.1">
    <property type="nucleotide sequence ID" value="NZ_FNEV01000001.1"/>
</dbReference>
<dbReference type="PANTHER" id="PTHR43693">
    <property type="entry name" value="PROTEIN PHOSPHATASE CHEZ"/>
    <property type="match status" value="1"/>
</dbReference>
<dbReference type="SUPFAM" id="SSF103039">
    <property type="entry name" value="CheC-like"/>
    <property type="match status" value="1"/>
</dbReference>
<organism evidence="4 5">
    <name type="scientific">Salimicrobium halophilum</name>
    <dbReference type="NCBI Taxonomy" id="86666"/>
    <lineage>
        <taxon>Bacteria</taxon>
        <taxon>Bacillati</taxon>
        <taxon>Bacillota</taxon>
        <taxon>Bacilli</taxon>
        <taxon>Bacillales</taxon>
        <taxon>Bacillaceae</taxon>
        <taxon>Salimicrobium</taxon>
    </lineage>
</organism>
<feature type="domain" description="CheC-like protein" evidence="3">
    <location>
        <begin position="112"/>
        <end position="144"/>
    </location>
</feature>
<protein>
    <submittedName>
        <fullName evidence="4">Chemotaxis protein CheC</fullName>
    </submittedName>
</protein>
<keyword evidence="1" id="KW-0145">Chemotaxis</keyword>
<gene>
    <name evidence="4" type="ORF">SAMN04490247_0483</name>
</gene>
<dbReference type="Proteomes" id="UP000199225">
    <property type="component" value="Unassembled WGS sequence"/>
</dbReference>
<dbReference type="GO" id="GO:0006935">
    <property type="term" value="P:chemotaxis"/>
    <property type="evidence" value="ECO:0007669"/>
    <property type="project" value="UniProtKB-KW"/>
</dbReference>
<keyword evidence="2" id="KW-0378">Hydrolase</keyword>
<keyword evidence="5" id="KW-1185">Reference proteome</keyword>
<dbReference type="Pfam" id="PF04509">
    <property type="entry name" value="CheC"/>
    <property type="match status" value="2"/>
</dbReference>
<dbReference type="InterPro" id="IPR050992">
    <property type="entry name" value="CheZ_family_phosphatases"/>
</dbReference>
<evidence type="ECO:0000256" key="1">
    <source>
        <dbReference type="ARBA" id="ARBA00022500"/>
    </source>
</evidence>
<accession>A0A1G8QA33</accession>
<reference evidence="5" key="1">
    <citation type="submission" date="2016-10" db="EMBL/GenBank/DDBJ databases">
        <authorList>
            <person name="Varghese N."/>
            <person name="Submissions S."/>
        </authorList>
    </citation>
    <scope>NUCLEOTIDE SEQUENCE [LARGE SCALE GENOMIC DNA]</scope>
    <source>
        <strain evidence="5">DSM 4771</strain>
    </source>
</reference>
<evidence type="ECO:0000313" key="4">
    <source>
        <dbReference type="EMBL" id="SDJ01423.1"/>
    </source>
</evidence>
<dbReference type="Gene3D" id="3.40.1550.10">
    <property type="entry name" value="CheC-like"/>
    <property type="match status" value="1"/>
</dbReference>
<proteinExistence type="predicted"/>
<evidence type="ECO:0000313" key="5">
    <source>
        <dbReference type="Proteomes" id="UP000199225"/>
    </source>
</evidence>